<keyword evidence="2" id="KW-1185">Reference proteome</keyword>
<name>E3K1E2_PUCGT</name>
<sequence>MPCQTKQGLTIAQMTQQIQHQVDGAILNYLLNDSNNESTKDSNLEDAIVALILLKKQRYHTPHTRLDRNPDNSAYLFSLNDSQFKQKFRMLQPFFFRLFNEIKGHPVFHNQSNILKSF</sequence>
<gene>
    <name evidence="1" type="ORF">PGTG_04073</name>
</gene>
<dbReference type="InParanoid" id="E3K1E2"/>
<protein>
    <submittedName>
        <fullName evidence="1">Uncharacterized protein</fullName>
    </submittedName>
</protein>
<accession>E3K1E2</accession>
<dbReference type="KEGG" id="pgr:PGTG_04073"/>
<dbReference type="GeneID" id="10541587"/>
<dbReference type="RefSeq" id="XP_003322536.2">
    <property type="nucleotide sequence ID" value="XM_003322488.2"/>
</dbReference>
<dbReference type="AlphaFoldDB" id="E3K1E2"/>
<dbReference type="eggNOG" id="KOG4585">
    <property type="taxonomic scope" value="Eukaryota"/>
</dbReference>
<reference evidence="2" key="2">
    <citation type="journal article" date="2011" name="Proc. Natl. Acad. Sci. U.S.A.">
        <title>Obligate biotrophy features unraveled by the genomic analysis of rust fungi.</title>
        <authorList>
            <person name="Duplessis S."/>
            <person name="Cuomo C.A."/>
            <person name="Lin Y.-C."/>
            <person name="Aerts A."/>
            <person name="Tisserant E."/>
            <person name="Veneault-Fourrey C."/>
            <person name="Joly D.L."/>
            <person name="Hacquard S."/>
            <person name="Amselem J."/>
            <person name="Cantarel B.L."/>
            <person name="Chiu R."/>
            <person name="Coutinho P.M."/>
            <person name="Feau N."/>
            <person name="Field M."/>
            <person name="Frey P."/>
            <person name="Gelhaye E."/>
            <person name="Goldberg J."/>
            <person name="Grabherr M.G."/>
            <person name="Kodira C.D."/>
            <person name="Kohler A."/>
            <person name="Kuees U."/>
            <person name="Lindquist E.A."/>
            <person name="Lucas S.M."/>
            <person name="Mago R."/>
            <person name="Mauceli E."/>
            <person name="Morin E."/>
            <person name="Murat C."/>
            <person name="Pangilinan J.L."/>
            <person name="Park R."/>
            <person name="Pearson M."/>
            <person name="Quesneville H."/>
            <person name="Rouhier N."/>
            <person name="Sakthikumar S."/>
            <person name="Salamov A.A."/>
            <person name="Schmutz J."/>
            <person name="Selles B."/>
            <person name="Shapiro H."/>
            <person name="Tanguay P."/>
            <person name="Tuskan G.A."/>
            <person name="Henrissat B."/>
            <person name="Van de Peer Y."/>
            <person name="Rouze P."/>
            <person name="Ellis J.G."/>
            <person name="Dodds P.N."/>
            <person name="Schein J.E."/>
            <person name="Zhong S."/>
            <person name="Hamelin R.C."/>
            <person name="Grigoriev I.V."/>
            <person name="Szabo L.J."/>
            <person name="Martin F."/>
        </authorList>
    </citation>
    <scope>NUCLEOTIDE SEQUENCE [LARGE SCALE GENOMIC DNA]</scope>
    <source>
        <strain evidence="2">CRL 75-36-700-3 / race SCCL</strain>
    </source>
</reference>
<proteinExistence type="predicted"/>
<organism evidence="1 2">
    <name type="scientific">Puccinia graminis f. sp. tritici (strain CRL 75-36-700-3 / race SCCL)</name>
    <name type="common">Black stem rust fungus</name>
    <dbReference type="NCBI Taxonomy" id="418459"/>
    <lineage>
        <taxon>Eukaryota</taxon>
        <taxon>Fungi</taxon>
        <taxon>Dikarya</taxon>
        <taxon>Basidiomycota</taxon>
        <taxon>Pucciniomycotina</taxon>
        <taxon>Pucciniomycetes</taxon>
        <taxon>Pucciniales</taxon>
        <taxon>Pucciniaceae</taxon>
        <taxon>Puccinia</taxon>
    </lineage>
</organism>
<dbReference type="VEuPathDB" id="FungiDB:PGTG_04073"/>
<dbReference type="HOGENOM" id="CLU_2074310_0_0_1"/>
<evidence type="ECO:0000313" key="2">
    <source>
        <dbReference type="Proteomes" id="UP000008783"/>
    </source>
</evidence>
<evidence type="ECO:0000313" key="1">
    <source>
        <dbReference type="EMBL" id="EFP78117.2"/>
    </source>
</evidence>
<reference key="1">
    <citation type="submission" date="2007-01" db="EMBL/GenBank/DDBJ databases">
        <title>The Genome Sequence of Puccinia graminis f. sp. tritici Strain CRL 75-36-700-3.</title>
        <authorList>
            <consortium name="The Broad Institute Genome Sequencing Platform"/>
            <person name="Birren B."/>
            <person name="Lander E."/>
            <person name="Galagan J."/>
            <person name="Nusbaum C."/>
            <person name="Devon K."/>
            <person name="Cuomo C."/>
            <person name="Jaffe D."/>
            <person name="Butler J."/>
            <person name="Alvarez P."/>
            <person name="Gnerre S."/>
            <person name="Grabherr M."/>
            <person name="Mauceli E."/>
            <person name="Brockman W."/>
            <person name="Young S."/>
            <person name="LaButti K."/>
            <person name="Sykes S."/>
            <person name="DeCaprio D."/>
            <person name="Crawford M."/>
            <person name="Koehrsen M."/>
            <person name="Engels R."/>
            <person name="Montgomery P."/>
            <person name="Pearson M."/>
            <person name="Howarth C."/>
            <person name="Larson L."/>
            <person name="White J."/>
            <person name="Zeng Q."/>
            <person name="Kodira C."/>
            <person name="Yandava C."/>
            <person name="Alvarado L."/>
            <person name="O'Leary S."/>
            <person name="Szabo L."/>
            <person name="Dean R."/>
            <person name="Schein J."/>
        </authorList>
    </citation>
    <scope>NUCLEOTIDE SEQUENCE</scope>
    <source>
        <strain>CRL 75-36-700-3</strain>
    </source>
</reference>
<dbReference type="EMBL" id="DS178269">
    <property type="protein sequence ID" value="EFP78117.2"/>
    <property type="molecule type" value="Genomic_DNA"/>
</dbReference>
<dbReference type="Proteomes" id="UP000008783">
    <property type="component" value="Unassembled WGS sequence"/>
</dbReference>
<dbReference type="OrthoDB" id="2408877at2759"/>